<protein>
    <submittedName>
        <fullName evidence="2">Uncharacterized protein</fullName>
    </submittedName>
</protein>
<accession>A0AAI9Y4R0</accession>
<dbReference type="Proteomes" id="UP001239213">
    <property type="component" value="Unassembled WGS sequence"/>
</dbReference>
<name>A0AAI9Y4R0_9PEZI</name>
<feature type="region of interest" description="Disordered" evidence="1">
    <location>
        <begin position="33"/>
        <end position="60"/>
    </location>
</feature>
<evidence type="ECO:0000313" key="3">
    <source>
        <dbReference type="Proteomes" id="UP001239213"/>
    </source>
</evidence>
<evidence type="ECO:0000313" key="2">
    <source>
        <dbReference type="EMBL" id="KAK1485640.1"/>
    </source>
</evidence>
<reference evidence="2" key="1">
    <citation type="submission" date="2016-11" db="EMBL/GenBank/DDBJ databases">
        <title>The genome sequence of Colletotrichum cuscutae.</title>
        <authorList>
            <person name="Baroncelli R."/>
        </authorList>
    </citation>
    <scope>NUCLEOTIDE SEQUENCE</scope>
    <source>
        <strain evidence="2">IMI 304802</strain>
    </source>
</reference>
<feature type="region of interest" description="Disordered" evidence="1">
    <location>
        <begin position="1"/>
        <end position="21"/>
    </location>
</feature>
<organism evidence="2 3">
    <name type="scientific">Colletotrichum cuscutae</name>
    <dbReference type="NCBI Taxonomy" id="1209917"/>
    <lineage>
        <taxon>Eukaryota</taxon>
        <taxon>Fungi</taxon>
        <taxon>Dikarya</taxon>
        <taxon>Ascomycota</taxon>
        <taxon>Pezizomycotina</taxon>
        <taxon>Sordariomycetes</taxon>
        <taxon>Hypocreomycetidae</taxon>
        <taxon>Glomerellales</taxon>
        <taxon>Glomerellaceae</taxon>
        <taxon>Colletotrichum</taxon>
        <taxon>Colletotrichum acutatum species complex</taxon>
    </lineage>
</organism>
<sequence>MYQATPGPPGSSRHQSPHYGLLIAPAAPIRLPTTTGASHLHSFKSHSSQAIPRGCHHSQS</sequence>
<evidence type="ECO:0000256" key="1">
    <source>
        <dbReference type="SAM" id="MobiDB-lite"/>
    </source>
</evidence>
<dbReference type="AlphaFoldDB" id="A0AAI9Y4R0"/>
<comment type="caution">
    <text evidence="2">The sequence shown here is derived from an EMBL/GenBank/DDBJ whole genome shotgun (WGS) entry which is preliminary data.</text>
</comment>
<dbReference type="EMBL" id="MPDP01000068">
    <property type="protein sequence ID" value="KAK1485640.1"/>
    <property type="molecule type" value="Genomic_DNA"/>
</dbReference>
<gene>
    <name evidence="2" type="ORF">CCUS01_03781</name>
</gene>
<keyword evidence="3" id="KW-1185">Reference proteome</keyword>
<proteinExistence type="predicted"/>